<evidence type="ECO:0000256" key="10">
    <source>
        <dbReference type="ARBA" id="ARBA00022989"/>
    </source>
</evidence>
<keyword evidence="9 16" id="KW-0249">Electron transport</keyword>
<evidence type="ECO:0000256" key="4">
    <source>
        <dbReference type="ARBA" id="ARBA00021006"/>
    </source>
</evidence>
<comment type="catalytic activity">
    <reaction evidence="15 16">
        <text>a ubiquinone + NADH + 5 H(+)(in) = a ubiquinol + NAD(+) + 4 H(+)(out)</text>
        <dbReference type="Rhea" id="RHEA:29091"/>
        <dbReference type="Rhea" id="RHEA-COMP:9565"/>
        <dbReference type="Rhea" id="RHEA-COMP:9566"/>
        <dbReference type="ChEBI" id="CHEBI:15378"/>
        <dbReference type="ChEBI" id="CHEBI:16389"/>
        <dbReference type="ChEBI" id="CHEBI:17976"/>
        <dbReference type="ChEBI" id="CHEBI:57540"/>
        <dbReference type="ChEBI" id="CHEBI:57945"/>
        <dbReference type="EC" id="7.1.1.2"/>
    </reaction>
</comment>
<dbReference type="PANTHER" id="PTHR43507:SF20">
    <property type="entry name" value="NADH-UBIQUINONE OXIDOREDUCTASE CHAIN 4"/>
    <property type="match status" value="1"/>
</dbReference>
<sequence length="455" mass="50154">MLTLILSTAGLAITSWLTPPERTWTTSTSQASILFLLSSIILNNPQNTWLPSSISWGMASDQLSAPLIILSFWLIPVSLLSSISSMARKPNNDTRTFITLTLLILLALIVTFSTTNLIVFFLGFETTLVPTLLLISRWGMQEERIEAGYYFVFYTLASSLPLFLGLITIYKDLGHINLAHFTLKDPNNTNSLIAIFCLIAFLVKVPIFGLHLWLPKAHVEAPVAGSMILAAILLKMGGYGYIRLTTIFWLPFTQNIAPTIIPFCCWGGALTSLICLTQTDLKSLIAYSSVSHMSFMIAGISSATPWGISGGIIIMIAHGLVSSALFCIANIFYERTGTRTLNISRGIKTFYSLLPSLWLIFACANLGLPPFPNAIGELLAISAIISHNVLNYLPTLLGVLFTSIFSLSIYQLLNSGWNFKWNITSSKINQREYLTLILHLLPLTALITNPNTMSF</sequence>
<feature type="transmembrane region" description="Helical" evidence="16">
    <location>
        <begin position="95"/>
        <end position="112"/>
    </location>
</feature>
<evidence type="ECO:0000259" key="18">
    <source>
        <dbReference type="Pfam" id="PF01059"/>
    </source>
</evidence>
<evidence type="ECO:0000256" key="6">
    <source>
        <dbReference type="ARBA" id="ARBA00022660"/>
    </source>
</evidence>
<dbReference type="GO" id="GO:0003954">
    <property type="term" value="F:NADH dehydrogenase activity"/>
    <property type="evidence" value="ECO:0007669"/>
    <property type="project" value="TreeGrafter"/>
</dbReference>
<dbReference type="GO" id="GO:0031966">
    <property type="term" value="C:mitochondrial membrane"/>
    <property type="evidence" value="ECO:0007669"/>
    <property type="project" value="UniProtKB-SubCell"/>
</dbReference>
<evidence type="ECO:0000256" key="8">
    <source>
        <dbReference type="ARBA" id="ARBA00022967"/>
    </source>
</evidence>
<keyword evidence="5 16" id="KW-0813">Transport</keyword>
<evidence type="ECO:0000256" key="16">
    <source>
        <dbReference type="RuleBase" id="RU003297"/>
    </source>
</evidence>
<keyword evidence="10 16" id="KW-1133">Transmembrane helix</keyword>
<feature type="transmembrane region" description="Helical" evidence="16">
    <location>
        <begin position="312"/>
        <end position="333"/>
    </location>
</feature>
<dbReference type="GO" id="GO:0015990">
    <property type="term" value="P:electron transport coupled proton transport"/>
    <property type="evidence" value="ECO:0007669"/>
    <property type="project" value="TreeGrafter"/>
</dbReference>
<proteinExistence type="inferred from homology"/>
<organism evidence="19">
    <name type="scientific">Ophionereis sp</name>
    <dbReference type="NCBI Taxonomy" id="3135531"/>
    <lineage>
        <taxon>Eukaryota</taxon>
        <taxon>Metazoa</taxon>
        <taxon>Echinodermata</taxon>
        <taxon>Eleutherozoa</taxon>
        <taxon>Asterozoa</taxon>
        <taxon>Ophiuroidea</taxon>
        <taxon>Myophiuroidea</taxon>
        <taxon>Metophiurida</taxon>
        <taxon>Ophintegrida</taxon>
        <taxon>Amphilepidida</taxon>
        <taxon>Ophiurina</taxon>
        <taxon>Gnathophiurina</taxon>
        <taxon>Ophiactoidea</taxon>
        <taxon>Ophionereidae</taxon>
        <taxon>Ophionereis</taxon>
    </lineage>
</organism>
<evidence type="ECO:0000256" key="7">
    <source>
        <dbReference type="ARBA" id="ARBA00022692"/>
    </source>
</evidence>
<keyword evidence="6 16" id="KW-0679">Respiratory chain</keyword>
<feature type="transmembrane region" description="Helical" evidence="16">
    <location>
        <begin position="392"/>
        <end position="413"/>
    </location>
</feature>
<dbReference type="EMBL" id="ON974984">
    <property type="protein sequence ID" value="WYA84665.1"/>
    <property type="molecule type" value="Genomic_DNA"/>
</dbReference>
<feature type="domain" description="NADH:quinone oxidoreductase/Mrp antiporter transmembrane" evidence="17">
    <location>
        <begin position="115"/>
        <end position="395"/>
    </location>
</feature>
<feature type="transmembrane region" description="Helical" evidence="16">
    <location>
        <begin position="353"/>
        <end position="372"/>
    </location>
</feature>
<evidence type="ECO:0000256" key="11">
    <source>
        <dbReference type="ARBA" id="ARBA00023027"/>
    </source>
</evidence>
<keyword evidence="13 16" id="KW-0496">Mitochondrion</keyword>
<evidence type="ECO:0000256" key="13">
    <source>
        <dbReference type="ARBA" id="ARBA00023128"/>
    </source>
</evidence>
<geneLocation type="mitochondrion" evidence="19"/>
<protein>
    <recommendedName>
        <fullName evidence="4 16">NADH-ubiquinone oxidoreductase chain 4</fullName>
        <ecNumber evidence="3 16">7.1.1.2</ecNumber>
    </recommendedName>
</protein>
<evidence type="ECO:0000256" key="2">
    <source>
        <dbReference type="ARBA" id="ARBA00009025"/>
    </source>
</evidence>
<name>A0AAU6PXB0_9ECHI</name>
<evidence type="ECO:0000256" key="12">
    <source>
        <dbReference type="ARBA" id="ARBA00023075"/>
    </source>
</evidence>
<evidence type="ECO:0000256" key="15">
    <source>
        <dbReference type="ARBA" id="ARBA00049551"/>
    </source>
</evidence>
<feature type="domain" description="NADH:ubiquinone oxidoreductase chain 4 N-terminal" evidence="18">
    <location>
        <begin position="1"/>
        <end position="111"/>
    </location>
</feature>
<accession>A0AAU6PXB0</accession>
<evidence type="ECO:0000256" key="9">
    <source>
        <dbReference type="ARBA" id="ARBA00022982"/>
    </source>
</evidence>
<evidence type="ECO:0000256" key="14">
    <source>
        <dbReference type="ARBA" id="ARBA00023136"/>
    </source>
</evidence>
<keyword evidence="12 16" id="KW-0830">Ubiquinone</keyword>
<feature type="transmembrane region" description="Helical" evidence="16">
    <location>
        <begin position="190"/>
        <end position="214"/>
    </location>
</feature>
<dbReference type="GO" id="GO:0008137">
    <property type="term" value="F:NADH dehydrogenase (ubiquinone) activity"/>
    <property type="evidence" value="ECO:0007669"/>
    <property type="project" value="UniProtKB-UniRule"/>
</dbReference>
<comment type="subcellular location">
    <subcellularLocation>
        <location evidence="1 16">Mitochondrion membrane</location>
        <topology evidence="1 16">Multi-pass membrane protein</topology>
    </subcellularLocation>
</comment>
<dbReference type="GO" id="GO:0048039">
    <property type="term" value="F:ubiquinone binding"/>
    <property type="evidence" value="ECO:0007669"/>
    <property type="project" value="TreeGrafter"/>
</dbReference>
<dbReference type="Pfam" id="PF01059">
    <property type="entry name" value="Oxidored_q5_N"/>
    <property type="match status" value="1"/>
</dbReference>
<gene>
    <name evidence="19" type="primary">nad4</name>
</gene>
<feature type="transmembrane region" description="Helical" evidence="16">
    <location>
        <begin position="147"/>
        <end position="170"/>
    </location>
</feature>
<feature type="transmembrane region" description="Helical" evidence="16">
    <location>
        <begin position="63"/>
        <end position="83"/>
    </location>
</feature>
<keyword evidence="14 16" id="KW-0472">Membrane</keyword>
<evidence type="ECO:0000256" key="5">
    <source>
        <dbReference type="ARBA" id="ARBA00022448"/>
    </source>
</evidence>
<dbReference type="PRINTS" id="PR01437">
    <property type="entry name" value="NUOXDRDTASE4"/>
</dbReference>
<dbReference type="AlphaFoldDB" id="A0AAU6PXB0"/>
<dbReference type="PANTHER" id="PTHR43507">
    <property type="entry name" value="NADH-UBIQUINONE OXIDOREDUCTASE CHAIN 4"/>
    <property type="match status" value="1"/>
</dbReference>
<dbReference type="Pfam" id="PF00361">
    <property type="entry name" value="Proton_antipo_M"/>
    <property type="match status" value="1"/>
</dbReference>
<feature type="transmembrane region" description="Helical" evidence="16">
    <location>
        <begin position="118"/>
        <end position="135"/>
    </location>
</feature>
<keyword evidence="8" id="KW-1278">Translocase</keyword>
<keyword evidence="11 16" id="KW-0520">NAD</keyword>
<keyword evidence="7 16" id="KW-0812">Transmembrane</keyword>
<dbReference type="GO" id="GO:0042773">
    <property type="term" value="P:ATP synthesis coupled electron transport"/>
    <property type="evidence" value="ECO:0007669"/>
    <property type="project" value="InterPro"/>
</dbReference>
<evidence type="ECO:0000256" key="3">
    <source>
        <dbReference type="ARBA" id="ARBA00012944"/>
    </source>
</evidence>
<dbReference type="InterPro" id="IPR001750">
    <property type="entry name" value="ND/Mrp_TM"/>
</dbReference>
<dbReference type="NCBIfam" id="TIGR01972">
    <property type="entry name" value="NDH_I_M"/>
    <property type="match status" value="1"/>
</dbReference>
<evidence type="ECO:0000313" key="19">
    <source>
        <dbReference type="EMBL" id="WYA84665.1"/>
    </source>
</evidence>
<feature type="transmembrane region" description="Helical" evidence="16">
    <location>
        <begin position="284"/>
        <end position="306"/>
    </location>
</feature>
<dbReference type="InterPro" id="IPR003918">
    <property type="entry name" value="NADH_UbQ_OxRdtase"/>
</dbReference>
<feature type="transmembrane region" description="Helical" evidence="16">
    <location>
        <begin position="256"/>
        <end position="277"/>
    </location>
</feature>
<comment type="function">
    <text evidence="16">Core subunit of the mitochondrial membrane respiratory chain NADH dehydrogenase (Complex I) which catalyzes electron transfer from NADH through the respiratory chain, using ubiquinone as an electron acceptor. Essential for the catalytic activity and assembly of complex I.</text>
</comment>
<dbReference type="InterPro" id="IPR010227">
    <property type="entry name" value="NADH_Q_OxRdtase_chainM/4"/>
</dbReference>
<reference evidence="19" key="1">
    <citation type="submission" date="2022-07" db="EMBL/GenBank/DDBJ databases">
        <title>Ophionereis sp WZD_zsw mitochondrion, complete genome.</title>
        <authorList>
            <person name="Deng Z."/>
            <person name="Liao X."/>
        </authorList>
    </citation>
    <scope>NUCLEOTIDE SEQUENCE</scope>
</reference>
<feature type="transmembrane region" description="Helical" evidence="16">
    <location>
        <begin position="226"/>
        <end position="250"/>
    </location>
</feature>
<comment type="similarity">
    <text evidence="2 16">Belongs to the complex I subunit 4 family.</text>
</comment>
<dbReference type="EC" id="7.1.1.2" evidence="3 16"/>
<dbReference type="InterPro" id="IPR000260">
    <property type="entry name" value="NADH4_N"/>
</dbReference>
<evidence type="ECO:0000259" key="17">
    <source>
        <dbReference type="Pfam" id="PF00361"/>
    </source>
</evidence>
<evidence type="ECO:0000256" key="1">
    <source>
        <dbReference type="ARBA" id="ARBA00004225"/>
    </source>
</evidence>